<evidence type="ECO:0000313" key="16">
    <source>
        <dbReference type="EMBL" id="KAJ5114473.1"/>
    </source>
</evidence>
<keyword evidence="10 12" id="KW-0066">ATP synthesis</keyword>
<gene>
    <name evidence="16" type="ORF">NUU61_000232</name>
</gene>
<evidence type="ECO:0000259" key="14">
    <source>
        <dbReference type="Pfam" id="PF00306"/>
    </source>
</evidence>
<organism evidence="16 17">
    <name type="scientific">Penicillium alfredii</name>
    <dbReference type="NCBI Taxonomy" id="1506179"/>
    <lineage>
        <taxon>Eukaryota</taxon>
        <taxon>Fungi</taxon>
        <taxon>Dikarya</taxon>
        <taxon>Ascomycota</taxon>
        <taxon>Pezizomycotina</taxon>
        <taxon>Eurotiomycetes</taxon>
        <taxon>Eurotiomycetidae</taxon>
        <taxon>Eurotiales</taxon>
        <taxon>Aspergillaceae</taxon>
        <taxon>Penicillium</taxon>
    </lineage>
</organism>
<protein>
    <recommendedName>
        <fullName evidence="12">ATP synthase subunit alpha</fullName>
    </recommendedName>
</protein>
<dbReference type="Pfam" id="PF00306">
    <property type="entry name" value="ATP-synt_ab_C"/>
    <property type="match status" value="1"/>
</dbReference>
<dbReference type="OrthoDB" id="9805536at2759"/>
<evidence type="ECO:0000259" key="13">
    <source>
        <dbReference type="Pfam" id="PF00006"/>
    </source>
</evidence>
<keyword evidence="5 11" id="KW-0375">Hydrogen ion transport</keyword>
<dbReference type="CDD" id="cd01132">
    <property type="entry name" value="F1-ATPase_alpha_CD"/>
    <property type="match status" value="1"/>
</dbReference>
<evidence type="ECO:0000259" key="15">
    <source>
        <dbReference type="Pfam" id="PF02874"/>
    </source>
</evidence>
<feature type="domain" description="ATPase F1/V1/A1 complex alpha/beta subunit nucleotide-binding" evidence="13">
    <location>
        <begin position="195"/>
        <end position="418"/>
    </location>
</feature>
<dbReference type="InterPro" id="IPR036121">
    <property type="entry name" value="ATPase_F1/V1/A1_a/bsu_N_sf"/>
</dbReference>
<dbReference type="InterPro" id="IPR033732">
    <property type="entry name" value="ATP_synth_F1_a_nt-bd_dom"/>
</dbReference>
<keyword evidence="9 12" id="KW-0139">CF(1)</keyword>
<dbReference type="InterPro" id="IPR000793">
    <property type="entry name" value="ATP_synth_asu_C"/>
</dbReference>
<evidence type="ECO:0000256" key="2">
    <source>
        <dbReference type="ARBA" id="ARBA00008936"/>
    </source>
</evidence>
<dbReference type="CDD" id="cd18113">
    <property type="entry name" value="ATP-synt_F1_alpha_C"/>
    <property type="match status" value="1"/>
</dbReference>
<sequence length="556" mass="59854">MFRNALRQSSRSVAAVSAPGRIASARAAVPGPLSGASKQVRSYAAEAKAAPTEVSSILEQRIRGVQEEAGLAETGRVLSVGDGIARVHGMTNVQAEELVEFASGVKGMCMNLEAGQVGVVLFGSDRLVKEGETVKRTGEIVDVPVGPELLGRVVDALGNPIDGKGPLQSKEKRRAQLKAPGILPRQSVNQPVQTGMKCVDSMVPIGRGQRELIIGDRQTGKTAVALDTMLNQKRWNSSGDEAQKLFCIYVAVGQKRSTVAQLVKTLEENDAMKYSVVVAATASEAAPLQYIAPFTGCAMGEWFRDNGRHAVIIYDDLSKQAVAYRQMSLLLRRPPGREAYPGDVFYLHSRLLERSAKMNKTHGAGSLTALPIIETQGGDVSAYIPTNVISITDGQIFLESELFYKGVRPAINVGLSVSRVGSAAQVKAMKQVAGSLKLFLAQYREVAAFAQFGSDLDASTKQTLARGERLTELLKQKQYSPMAVSDMVPLIFAGVNGLLDTIPVAKILQWESDLLAHLKSNHPEIQQAIEKEGQVSKELEAKLKEVIGAFNQSFNA</sequence>
<evidence type="ECO:0000256" key="1">
    <source>
        <dbReference type="ARBA" id="ARBA00004273"/>
    </source>
</evidence>
<dbReference type="AlphaFoldDB" id="A0A9W9G9B9"/>
<dbReference type="SUPFAM" id="SSF52540">
    <property type="entry name" value="P-loop containing nucleoside triphosphate hydrolases"/>
    <property type="match status" value="1"/>
</dbReference>
<comment type="caution">
    <text evidence="16">The sequence shown here is derived from an EMBL/GenBank/DDBJ whole genome shotgun (WGS) entry which is preliminary data.</text>
</comment>
<keyword evidence="3 11" id="KW-0813">Transport</keyword>
<evidence type="ECO:0000256" key="3">
    <source>
        <dbReference type="ARBA" id="ARBA00022448"/>
    </source>
</evidence>
<evidence type="ECO:0000256" key="8">
    <source>
        <dbReference type="ARBA" id="ARBA00023136"/>
    </source>
</evidence>
<feature type="domain" description="ATP synthase alpha subunit C-terminal" evidence="14">
    <location>
        <begin position="425"/>
        <end position="550"/>
    </location>
</feature>
<evidence type="ECO:0000256" key="4">
    <source>
        <dbReference type="ARBA" id="ARBA00022741"/>
    </source>
</evidence>
<dbReference type="Gene3D" id="2.40.30.20">
    <property type="match status" value="1"/>
</dbReference>
<dbReference type="CDD" id="cd18116">
    <property type="entry name" value="ATP-synt_F1_alpha_N"/>
    <property type="match status" value="1"/>
</dbReference>
<accession>A0A9W9G9B9</accession>
<reference evidence="16" key="2">
    <citation type="journal article" date="2023" name="IMA Fungus">
        <title>Comparative genomic study of the Penicillium genus elucidates a diverse pangenome and 15 lateral gene transfer events.</title>
        <authorList>
            <person name="Petersen C."/>
            <person name="Sorensen T."/>
            <person name="Nielsen M.R."/>
            <person name="Sondergaard T.E."/>
            <person name="Sorensen J.L."/>
            <person name="Fitzpatrick D.A."/>
            <person name="Frisvad J.C."/>
            <person name="Nielsen K.L."/>
        </authorList>
    </citation>
    <scope>NUCLEOTIDE SEQUENCE</scope>
    <source>
        <strain evidence="16">IBT 34128</strain>
    </source>
</reference>
<dbReference type="Gene3D" id="3.40.50.300">
    <property type="entry name" value="P-loop containing nucleotide triphosphate hydrolases"/>
    <property type="match status" value="1"/>
</dbReference>
<dbReference type="NCBIfam" id="TIGR00962">
    <property type="entry name" value="atpA"/>
    <property type="match status" value="1"/>
</dbReference>
<evidence type="ECO:0000256" key="6">
    <source>
        <dbReference type="ARBA" id="ARBA00022840"/>
    </source>
</evidence>
<dbReference type="Pfam" id="PF00006">
    <property type="entry name" value="ATP-synt_ab"/>
    <property type="match status" value="1"/>
</dbReference>
<dbReference type="Pfam" id="PF02874">
    <property type="entry name" value="ATP-synt_ab_N"/>
    <property type="match status" value="1"/>
</dbReference>
<dbReference type="EMBL" id="JAPMSZ010000001">
    <property type="protein sequence ID" value="KAJ5114473.1"/>
    <property type="molecule type" value="Genomic_DNA"/>
</dbReference>
<dbReference type="FunFam" id="2.40.30.20:FF:000001">
    <property type="entry name" value="ATP synthase subunit alpha"/>
    <property type="match status" value="1"/>
</dbReference>
<dbReference type="GO" id="GO:0045259">
    <property type="term" value="C:proton-transporting ATP synthase complex"/>
    <property type="evidence" value="ECO:0007669"/>
    <property type="project" value="UniProtKB-KW"/>
</dbReference>
<dbReference type="Gene3D" id="1.20.150.20">
    <property type="entry name" value="ATP synthase alpha/beta chain, C-terminal domain"/>
    <property type="match status" value="1"/>
</dbReference>
<keyword evidence="6 12" id="KW-0067">ATP-binding</keyword>
<name>A0A9W9G9B9_9EURO</name>
<evidence type="ECO:0000256" key="10">
    <source>
        <dbReference type="ARBA" id="ARBA00023310"/>
    </source>
</evidence>
<dbReference type="SUPFAM" id="SSF47917">
    <property type="entry name" value="C-terminal domain of alpha and beta subunits of F1 ATP synthase"/>
    <property type="match status" value="1"/>
</dbReference>
<dbReference type="PANTHER" id="PTHR48082">
    <property type="entry name" value="ATP SYNTHASE SUBUNIT ALPHA, MITOCHONDRIAL"/>
    <property type="match status" value="1"/>
</dbReference>
<dbReference type="InterPro" id="IPR000194">
    <property type="entry name" value="ATPase_F1/V1/A1_a/bsu_nucl-bd"/>
</dbReference>
<dbReference type="SUPFAM" id="SSF50615">
    <property type="entry name" value="N-terminal domain of alpha and beta subunits of F1 ATP synthase"/>
    <property type="match status" value="1"/>
</dbReference>
<dbReference type="GO" id="GO:0005743">
    <property type="term" value="C:mitochondrial inner membrane"/>
    <property type="evidence" value="ECO:0007669"/>
    <property type="project" value="UniProtKB-SubCell"/>
</dbReference>
<dbReference type="InterPro" id="IPR005294">
    <property type="entry name" value="ATP_synth_F1_asu"/>
</dbReference>
<feature type="domain" description="ATPase F1/V1/A1 complex alpha/beta subunit N-terminal" evidence="15">
    <location>
        <begin position="72"/>
        <end position="138"/>
    </location>
</feature>
<keyword evidence="8" id="KW-0472">Membrane</keyword>
<dbReference type="GO" id="GO:0046933">
    <property type="term" value="F:proton-transporting ATP synthase activity, rotational mechanism"/>
    <property type="evidence" value="ECO:0007669"/>
    <property type="project" value="InterPro"/>
</dbReference>
<dbReference type="InterPro" id="IPR004100">
    <property type="entry name" value="ATPase_F1/V1/A1_a/bsu_N"/>
</dbReference>
<dbReference type="PIRSF" id="PIRSF039088">
    <property type="entry name" value="F_ATPase_subunit_alpha"/>
    <property type="match status" value="1"/>
</dbReference>
<evidence type="ECO:0000256" key="7">
    <source>
        <dbReference type="ARBA" id="ARBA00023065"/>
    </source>
</evidence>
<evidence type="ECO:0000313" key="17">
    <source>
        <dbReference type="Proteomes" id="UP001141434"/>
    </source>
</evidence>
<comment type="subcellular location">
    <subcellularLocation>
        <location evidence="1">Mitochondrion inner membrane</location>
    </subcellularLocation>
</comment>
<keyword evidence="4 12" id="KW-0547">Nucleotide-binding</keyword>
<dbReference type="PROSITE" id="PS00152">
    <property type="entry name" value="ATPASE_ALPHA_BETA"/>
    <property type="match status" value="1"/>
</dbReference>
<dbReference type="FunFam" id="1.20.150.20:FF:000001">
    <property type="entry name" value="ATP synthase subunit alpha"/>
    <property type="match status" value="1"/>
</dbReference>
<dbReference type="GO" id="GO:0043531">
    <property type="term" value="F:ADP binding"/>
    <property type="evidence" value="ECO:0007669"/>
    <property type="project" value="TreeGrafter"/>
</dbReference>
<evidence type="ECO:0000256" key="5">
    <source>
        <dbReference type="ARBA" id="ARBA00022781"/>
    </source>
</evidence>
<dbReference type="NCBIfam" id="NF009884">
    <property type="entry name" value="PRK13343.1"/>
    <property type="match status" value="1"/>
</dbReference>
<dbReference type="GeneID" id="81389984"/>
<evidence type="ECO:0000256" key="11">
    <source>
        <dbReference type="RuleBase" id="RU000339"/>
    </source>
</evidence>
<proteinExistence type="inferred from homology"/>
<comment type="similarity">
    <text evidence="2 11">Belongs to the ATPase alpha/beta chains family.</text>
</comment>
<dbReference type="Proteomes" id="UP001141434">
    <property type="component" value="Unassembled WGS sequence"/>
</dbReference>
<dbReference type="FunFam" id="3.40.50.300:FF:004039">
    <property type="entry name" value="ATP synthase subunit alpha, mitochondrial"/>
    <property type="match status" value="1"/>
</dbReference>
<evidence type="ECO:0000256" key="12">
    <source>
        <dbReference type="RuleBase" id="RU003551"/>
    </source>
</evidence>
<dbReference type="InterPro" id="IPR020003">
    <property type="entry name" value="ATPase_a/bsu_AS"/>
</dbReference>
<dbReference type="InterPro" id="IPR027417">
    <property type="entry name" value="P-loop_NTPase"/>
</dbReference>
<comment type="function">
    <text evidence="12">Produces ATP from ADP in the presence of a proton gradient across the membrane.</text>
</comment>
<reference evidence="16" key="1">
    <citation type="submission" date="2022-11" db="EMBL/GenBank/DDBJ databases">
        <authorList>
            <person name="Petersen C."/>
        </authorList>
    </citation>
    <scope>NUCLEOTIDE SEQUENCE</scope>
    <source>
        <strain evidence="16">IBT 34128</strain>
    </source>
</reference>
<dbReference type="GO" id="GO:0005524">
    <property type="term" value="F:ATP binding"/>
    <property type="evidence" value="ECO:0007669"/>
    <property type="project" value="UniProtKB-KW"/>
</dbReference>
<dbReference type="RefSeq" id="XP_056515666.1">
    <property type="nucleotide sequence ID" value="XM_056650816.1"/>
</dbReference>
<dbReference type="PANTHER" id="PTHR48082:SF2">
    <property type="entry name" value="ATP SYNTHASE SUBUNIT ALPHA, MITOCHONDRIAL"/>
    <property type="match status" value="1"/>
</dbReference>
<dbReference type="HAMAP" id="MF_01346">
    <property type="entry name" value="ATP_synth_alpha_bact"/>
    <property type="match status" value="1"/>
</dbReference>
<keyword evidence="7 11" id="KW-0406">Ion transport</keyword>
<dbReference type="InterPro" id="IPR038376">
    <property type="entry name" value="ATP_synth_asu_C_sf"/>
</dbReference>
<keyword evidence="17" id="KW-1185">Reference proteome</keyword>
<evidence type="ECO:0000256" key="9">
    <source>
        <dbReference type="ARBA" id="ARBA00023196"/>
    </source>
</evidence>
<dbReference type="InterPro" id="IPR023366">
    <property type="entry name" value="ATP_synth_asu-like_sf"/>
</dbReference>